<dbReference type="PATRIC" id="fig|1345695.10.peg.3708"/>
<dbReference type="Proteomes" id="UP000017118">
    <property type="component" value="Chromosome"/>
</dbReference>
<dbReference type="OrthoDB" id="1958019at2"/>
<dbReference type="KEGG" id="csb:CLSA_c15960"/>
<evidence type="ECO:0000313" key="1">
    <source>
        <dbReference type="EMBL" id="AGX42595.1"/>
    </source>
</evidence>
<dbReference type="EMBL" id="CP006721">
    <property type="protein sequence ID" value="AGX42595.1"/>
    <property type="molecule type" value="Genomic_DNA"/>
</dbReference>
<dbReference type="HOGENOM" id="CLU_1243547_0_0_9"/>
<accession>U5MPT9</accession>
<reference evidence="1 2" key="1">
    <citation type="journal article" date="2013" name="Genome Announc.">
        <title>Complete Genome Sequence of the Solvent Producer Clostridium saccharobutylicum NCP262 (DSM 13864).</title>
        <authorList>
            <person name="Poehlein A."/>
            <person name="Hartwich K."/>
            <person name="Krabben P."/>
            <person name="Ehrenreich A."/>
            <person name="Liebl W."/>
            <person name="Durre P."/>
            <person name="Gottschalk G."/>
            <person name="Daniel R."/>
        </authorList>
    </citation>
    <scope>NUCLEOTIDE SEQUENCE [LARGE SCALE GENOMIC DNA]</scope>
    <source>
        <strain evidence="1">DSM 13864</strain>
    </source>
</reference>
<dbReference type="RefSeq" id="WP_022744984.1">
    <property type="nucleotide sequence ID" value="NC_022571.1"/>
</dbReference>
<evidence type="ECO:0000313" key="2">
    <source>
        <dbReference type="Proteomes" id="UP000017118"/>
    </source>
</evidence>
<dbReference type="GeneID" id="55474093"/>
<name>U5MPT9_CLOSA</name>
<keyword evidence="2" id="KW-1185">Reference proteome</keyword>
<proteinExistence type="predicted"/>
<protein>
    <submittedName>
        <fullName evidence="1">Uncharacterized protein</fullName>
    </submittedName>
</protein>
<dbReference type="eggNOG" id="ENOG50313XG">
    <property type="taxonomic scope" value="Bacteria"/>
</dbReference>
<organism evidence="1 2">
    <name type="scientific">Clostridium saccharobutylicum DSM 13864</name>
    <dbReference type="NCBI Taxonomy" id="1345695"/>
    <lineage>
        <taxon>Bacteria</taxon>
        <taxon>Bacillati</taxon>
        <taxon>Bacillota</taxon>
        <taxon>Clostridia</taxon>
        <taxon>Eubacteriales</taxon>
        <taxon>Clostridiaceae</taxon>
        <taxon>Clostridium</taxon>
    </lineage>
</organism>
<dbReference type="AlphaFoldDB" id="U5MPT9"/>
<gene>
    <name evidence="1" type="ORF">CLSA_c15960</name>
</gene>
<sequence length="222" mass="25555">MTYCAAWKKEGKVFLISDTAISNEKKESEYDIGSFGERFGIYDNHSVKESKIKIVKVNDKIAIAFSGIVKNAKEAINSFSINIEFNSIEKSLKKLEESNENSDFELIIISCEEKNCIYHFNGLKVKEINDFVDIGSGKDKEYFSKNISYYINSPNKLIELNRDDLSLRRNYDFDAKEHLVDVLAYIQTLSLSDNLIENGADGLFFGLYIENEIKWCRDLLYL</sequence>